<evidence type="ECO:0000313" key="1">
    <source>
        <dbReference type="EMBL" id="GAI55486.1"/>
    </source>
</evidence>
<feature type="non-terminal residue" evidence="1">
    <location>
        <position position="1"/>
    </location>
</feature>
<proteinExistence type="predicted"/>
<comment type="caution">
    <text evidence="1">The sequence shown here is derived from an EMBL/GenBank/DDBJ whole genome shotgun (WGS) entry which is preliminary data.</text>
</comment>
<organism evidence="1">
    <name type="scientific">marine sediment metagenome</name>
    <dbReference type="NCBI Taxonomy" id="412755"/>
    <lineage>
        <taxon>unclassified sequences</taxon>
        <taxon>metagenomes</taxon>
        <taxon>ecological metagenomes</taxon>
    </lineage>
</organism>
<dbReference type="AlphaFoldDB" id="X1QL28"/>
<gene>
    <name evidence="1" type="ORF">S06H3_60215</name>
</gene>
<reference evidence="1" key="1">
    <citation type="journal article" date="2014" name="Front. Microbiol.">
        <title>High frequency of phylogenetically diverse reductive dehalogenase-homologous genes in deep subseafloor sedimentary metagenomes.</title>
        <authorList>
            <person name="Kawai M."/>
            <person name="Futagami T."/>
            <person name="Toyoda A."/>
            <person name="Takaki Y."/>
            <person name="Nishi S."/>
            <person name="Hori S."/>
            <person name="Arai W."/>
            <person name="Tsubouchi T."/>
            <person name="Morono Y."/>
            <person name="Uchiyama I."/>
            <person name="Ito T."/>
            <person name="Fujiyama A."/>
            <person name="Inagaki F."/>
            <person name="Takami H."/>
        </authorList>
    </citation>
    <scope>NUCLEOTIDE SEQUENCE</scope>
    <source>
        <strain evidence="1">Expedition CK06-06</strain>
    </source>
</reference>
<sequence length="57" mass="6749">LKYLLRGAGKGEKLFAERDWPVEERNDKELVMELMEHRPLFGRYIFGGIKVFQPIVQ</sequence>
<name>X1QL28_9ZZZZ</name>
<protein>
    <submittedName>
        <fullName evidence="1">Uncharacterized protein</fullName>
    </submittedName>
</protein>
<dbReference type="EMBL" id="BARV01039245">
    <property type="protein sequence ID" value="GAI55486.1"/>
    <property type="molecule type" value="Genomic_DNA"/>
</dbReference>
<accession>X1QL28</accession>